<reference evidence="3" key="1">
    <citation type="submission" date="2023-07" db="EMBL/GenBank/DDBJ databases">
        <title>Genomic characterization of faba bean (Vicia faba) microsymbionts in Mexican soils.</title>
        <authorList>
            <person name="Rivera Orduna F.N."/>
            <person name="Guevara-Luna J."/>
            <person name="Yan J."/>
            <person name="Arroyo-Herrera I."/>
            <person name="Li Y."/>
            <person name="Vasquez-Murrieta M.S."/>
            <person name="Wang E.T."/>
        </authorList>
    </citation>
    <scope>NUCLEOTIDE SEQUENCE [LARGE SCALE GENOMIC DNA]</scope>
    <source>
        <strain evidence="3">CH6</strain>
    </source>
</reference>
<gene>
    <name evidence="2" type="ORF">RJJ37_13260</name>
</gene>
<sequence>MDAMPDVDETQAFQSNIDGKRSANSNSRYLPKMAGSCGSAAQVLLQHRRRAGKICPYVAIPFKRDYF</sequence>
<protein>
    <submittedName>
        <fullName evidence="2">Uncharacterized protein</fullName>
    </submittedName>
</protein>
<dbReference type="AlphaFoldDB" id="A0AAW8P2P6"/>
<accession>A0AAW8P2P6</accession>
<evidence type="ECO:0000256" key="1">
    <source>
        <dbReference type="SAM" id="MobiDB-lite"/>
    </source>
</evidence>
<dbReference type="EMBL" id="JAVLSH010000005">
    <property type="protein sequence ID" value="MDR9760596.1"/>
    <property type="molecule type" value="Genomic_DNA"/>
</dbReference>
<feature type="compositionally biased region" description="Polar residues" evidence="1">
    <location>
        <begin position="11"/>
        <end position="28"/>
    </location>
</feature>
<evidence type="ECO:0000313" key="2">
    <source>
        <dbReference type="EMBL" id="MDR9760596.1"/>
    </source>
</evidence>
<dbReference type="Proteomes" id="UP001269402">
    <property type="component" value="Unassembled WGS sequence"/>
</dbReference>
<name>A0AAW8P2P6_9HYPH</name>
<dbReference type="RefSeq" id="WP_310807612.1">
    <property type="nucleotide sequence ID" value="NZ_JAVLSH010000005.1"/>
</dbReference>
<keyword evidence="3" id="KW-1185">Reference proteome</keyword>
<comment type="caution">
    <text evidence="2">The sequence shown here is derived from an EMBL/GenBank/DDBJ whole genome shotgun (WGS) entry which is preliminary data.</text>
</comment>
<evidence type="ECO:0000313" key="3">
    <source>
        <dbReference type="Proteomes" id="UP001269402"/>
    </source>
</evidence>
<proteinExistence type="predicted"/>
<feature type="region of interest" description="Disordered" evidence="1">
    <location>
        <begin position="1"/>
        <end position="28"/>
    </location>
</feature>
<organism evidence="2 3">
    <name type="scientific">Rhizobium redzepovicii</name>
    <dbReference type="NCBI Taxonomy" id="2867518"/>
    <lineage>
        <taxon>Bacteria</taxon>
        <taxon>Pseudomonadati</taxon>
        <taxon>Pseudomonadota</taxon>
        <taxon>Alphaproteobacteria</taxon>
        <taxon>Hyphomicrobiales</taxon>
        <taxon>Rhizobiaceae</taxon>
        <taxon>Rhizobium/Agrobacterium group</taxon>
        <taxon>Rhizobium</taxon>
    </lineage>
</organism>